<dbReference type="GeneID" id="25250213"/>
<sequence length="258" mass="26822">MRGTSVLRWLLVAVAFTSLGGCTGAPLTRLYPQAAPPEVEGPKSFFLLSSSSQKNTKEGLSSVKGARGALADPASSAVTASSVSNKAPETFSAENDSKIETKALNKRLAASEERVGSGRFRRGDQGVLSSDALDAEAQEAALKGTESLELQAESKDPLLVNESPAASHLQVGVKQIFDQLLTGMLGTGVNLIQGGAMGAQPMTMAPAVGFGPAPAYYQAPDTGLSTIEIILIISGGILVIGLVGLLVWLATRKKSRRR</sequence>
<gene>
    <name evidence="4" type="ORF">ETH_00005025</name>
</gene>
<reference evidence="4" key="2">
    <citation type="submission" date="2013-10" db="EMBL/GenBank/DDBJ databases">
        <authorList>
            <person name="Aslett M."/>
        </authorList>
    </citation>
    <scope>NUCLEOTIDE SEQUENCE [LARGE SCALE GENOMIC DNA]</scope>
    <source>
        <strain evidence="4">Houghton</strain>
    </source>
</reference>
<feature type="signal peptide" evidence="3">
    <location>
        <begin position="1"/>
        <end position="24"/>
    </location>
</feature>
<evidence type="ECO:0000256" key="3">
    <source>
        <dbReference type="SAM" id="SignalP"/>
    </source>
</evidence>
<dbReference type="EMBL" id="HG673746">
    <property type="protein sequence ID" value="CDJ37012.1"/>
    <property type="molecule type" value="Genomic_DNA"/>
</dbReference>
<keyword evidence="2" id="KW-0812">Transmembrane</keyword>
<feature type="region of interest" description="Disordered" evidence="1">
    <location>
        <begin position="76"/>
        <end position="97"/>
    </location>
</feature>
<keyword evidence="3" id="KW-0732">Signal</keyword>
<reference evidence="4" key="1">
    <citation type="submission" date="2013-10" db="EMBL/GenBank/DDBJ databases">
        <title>Genomic analysis of the causative agents of coccidiosis in chickens.</title>
        <authorList>
            <person name="Reid A.J."/>
            <person name="Blake D."/>
            <person name="Billington K."/>
            <person name="Browne H."/>
            <person name="Dunn M."/>
            <person name="Hung S."/>
            <person name="Kawahara F."/>
            <person name="Miranda-Saavedra D."/>
            <person name="Mourier T."/>
            <person name="Nagra H."/>
            <person name="Otto T.D."/>
            <person name="Rawlings N."/>
            <person name="Sanchez A."/>
            <person name="Sanders M."/>
            <person name="Subramaniam C."/>
            <person name="Tay Y."/>
            <person name="Dear P."/>
            <person name="Doerig C."/>
            <person name="Gruber A."/>
            <person name="Parkinson J."/>
            <person name="Shirley M."/>
            <person name="Wan K.L."/>
            <person name="Berriman M."/>
            <person name="Tomley F."/>
            <person name="Pain A."/>
        </authorList>
    </citation>
    <scope>NUCLEOTIDE SEQUENCE [LARGE SCALE GENOMIC DNA]</scope>
    <source>
        <strain evidence="4">Houghton</strain>
    </source>
</reference>
<dbReference type="RefSeq" id="XP_013227850.1">
    <property type="nucleotide sequence ID" value="XM_013372396.1"/>
</dbReference>
<accession>U6KL76</accession>
<organism evidence="4 5">
    <name type="scientific">Eimeria tenella</name>
    <name type="common">Coccidian parasite</name>
    <dbReference type="NCBI Taxonomy" id="5802"/>
    <lineage>
        <taxon>Eukaryota</taxon>
        <taxon>Sar</taxon>
        <taxon>Alveolata</taxon>
        <taxon>Apicomplexa</taxon>
        <taxon>Conoidasida</taxon>
        <taxon>Coccidia</taxon>
        <taxon>Eucoccidiorida</taxon>
        <taxon>Eimeriorina</taxon>
        <taxon>Eimeriidae</taxon>
        <taxon>Eimeria</taxon>
    </lineage>
</organism>
<keyword evidence="2" id="KW-0472">Membrane</keyword>
<evidence type="ECO:0000313" key="4">
    <source>
        <dbReference type="EMBL" id="CDJ37012.1"/>
    </source>
</evidence>
<evidence type="ECO:0000313" key="5">
    <source>
        <dbReference type="Proteomes" id="UP000030747"/>
    </source>
</evidence>
<dbReference type="OrthoDB" id="354809at2759"/>
<keyword evidence="2" id="KW-1133">Transmembrane helix</keyword>
<dbReference type="AlphaFoldDB" id="U6KL76"/>
<keyword evidence="5" id="KW-1185">Reference proteome</keyword>
<feature type="transmembrane region" description="Helical" evidence="2">
    <location>
        <begin position="229"/>
        <end position="250"/>
    </location>
</feature>
<protein>
    <submittedName>
        <fullName evidence="4">Uncharacterized protein</fullName>
    </submittedName>
</protein>
<feature type="chain" id="PRO_5004672838" evidence="3">
    <location>
        <begin position="25"/>
        <end position="258"/>
    </location>
</feature>
<dbReference type="VEuPathDB" id="ToxoDB:ETH2_0812500"/>
<proteinExistence type="predicted"/>
<dbReference type="PROSITE" id="PS51257">
    <property type="entry name" value="PROKAR_LIPOPROTEIN"/>
    <property type="match status" value="1"/>
</dbReference>
<evidence type="ECO:0000256" key="2">
    <source>
        <dbReference type="SAM" id="Phobius"/>
    </source>
</evidence>
<evidence type="ECO:0000256" key="1">
    <source>
        <dbReference type="SAM" id="MobiDB-lite"/>
    </source>
</evidence>
<dbReference type="Proteomes" id="UP000030747">
    <property type="component" value="Unassembled WGS sequence"/>
</dbReference>
<dbReference type="VEuPathDB" id="ToxoDB:ETH_00005025"/>
<name>U6KL76_EIMTE</name>